<dbReference type="Proteomes" id="UP000642144">
    <property type="component" value="Unassembled WGS sequence"/>
</dbReference>
<accession>A0ABW9W119</accession>
<dbReference type="EMBL" id="WWCT01000010">
    <property type="protein sequence ID" value="MYN27616.1"/>
    <property type="molecule type" value="Genomic_DNA"/>
</dbReference>
<keyword evidence="1" id="KW-0472">Membrane</keyword>
<feature type="transmembrane region" description="Helical" evidence="1">
    <location>
        <begin position="66"/>
        <end position="86"/>
    </location>
</feature>
<sequence length="172" mass="19229">MDIDPRDAVWAETHDLLYNTRYTAGIEQALLARWTWLDSITKIAVAISSGGGALAGLVFWKNSDYTFLWPAFTSASALLAIVSRQLSVAEKINRHATAATSLTLLAVNIESLIVRMKVNAVFSITEFEKKLLGLRDKYGSEYSKLQHDLLLTEKIRTNVQEKLNISINTSQR</sequence>
<evidence type="ECO:0000256" key="1">
    <source>
        <dbReference type="SAM" id="Phobius"/>
    </source>
</evidence>
<feature type="transmembrane region" description="Helical" evidence="1">
    <location>
        <begin position="43"/>
        <end position="60"/>
    </location>
</feature>
<keyword evidence="3" id="KW-1185">Reference proteome</keyword>
<evidence type="ECO:0000313" key="2">
    <source>
        <dbReference type="EMBL" id="MYN27616.1"/>
    </source>
</evidence>
<comment type="caution">
    <text evidence="2">The sequence shown here is derived from an EMBL/GenBank/DDBJ whole genome shotgun (WGS) entry which is preliminary data.</text>
</comment>
<name>A0ABW9W119_9BURK</name>
<evidence type="ECO:0000313" key="3">
    <source>
        <dbReference type="Proteomes" id="UP000642144"/>
    </source>
</evidence>
<organism evidence="2 3">
    <name type="scientific">Duganella levis</name>
    <dbReference type="NCBI Taxonomy" id="2692169"/>
    <lineage>
        <taxon>Bacteria</taxon>
        <taxon>Pseudomonadati</taxon>
        <taxon>Pseudomonadota</taxon>
        <taxon>Betaproteobacteria</taxon>
        <taxon>Burkholderiales</taxon>
        <taxon>Oxalobacteraceae</taxon>
        <taxon>Telluria group</taxon>
        <taxon>Duganella</taxon>
    </lineage>
</organism>
<proteinExistence type="predicted"/>
<reference evidence="2 3" key="1">
    <citation type="submission" date="2019-12" db="EMBL/GenBank/DDBJ databases">
        <title>Novel species isolated from a subtropical stream in China.</title>
        <authorList>
            <person name="Lu H."/>
        </authorList>
    </citation>
    <scope>NUCLEOTIDE SEQUENCE [LARGE SCALE GENOMIC DNA]</scope>
    <source>
        <strain evidence="2 3">CY42W</strain>
    </source>
</reference>
<dbReference type="RefSeq" id="WP_161055518.1">
    <property type="nucleotide sequence ID" value="NZ_WWCT01000010.1"/>
</dbReference>
<protein>
    <recommendedName>
        <fullName evidence="4">SLATT domain-containing protein</fullName>
    </recommendedName>
</protein>
<keyword evidence="1" id="KW-1133">Transmembrane helix</keyword>
<gene>
    <name evidence="2" type="ORF">GTP69_14465</name>
</gene>
<evidence type="ECO:0008006" key="4">
    <source>
        <dbReference type="Google" id="ProtNLM"/>
    </source>
</evidence>
<keyword evidence="1" id="KW-0812">Transmembrane</keyword>